<dbReference type="SUPFAM" id="SSF50331">
    <property type="entry name" value="MOP-like"/>
    <property type="match status" value="1"/>
</dbReference>
<dbReference type="InterPro" id="IPR027417">
    <property type="entry name" value="P-loop_NTPase"/>
</dbReference>
<dbReference type="InterPro" id="IPR008995">
    <property type="entry name" value="Mo/tungstate-bd_C_term_dom"/>
</dbReference>
<dbReference type="GO" id="GO:0043190">
    <property type="term" value="C:ATP-binding cassette (ABC) transporter complex"/>
    <property type="evidence" value="ECO:0007669"/>
    <property type="project" value="InterPro"/>
</dbReference>
<evidence type="ECO:0000256" key="1">
    <source>
        <dbReference type="ARBA" id="ARBA00022448"/>
    </source>
</evidence>
<evidence type="ECO:0000256" key="2">
    <source>
        <dbReference type="ARBA" id="ARBA00022475"/>
    </source>
</evidence>
<protein>
    <submittedName>
        <fullName evidence="6">ABC transporter ATP-binding protein</fullName>
    </submittedName>
</protein>
<dbReference type="Pfam" id="PF08402">
    <property type="entry name" value="TOBE_2"/>
    <property type="match status" value="1"/>
</dbReference>
<evidence type="ECO:0000259" key="5">
    <source>
        <dbReference type="PROSITE" id="PS50893"/>
    </source>
</evidence>
<dbReference type="InterPro" id="IPR003439">
    <property type="entry name" value="ABC_transporter-like_ATP-bd"/>
</dbReference>
<dbReference type="PROSITE" id="PS00211">
    <property type="entry name" value="ABC_TRANSPORTER_1"/>
    <property type="match status" value="1"/>
</dbReference>
<dbReference type="SMART" id="SM00382">
    <property type="entry name" value="AAA"/>
    <property type="match status" value="1"/>
</dbReference>
<dbReference type="GO" id="GO:0022857">
    <property type="term" value="F:transmembrane transporter activity"/>
    <property type="evidence" value="ECO:0007669"/>
    <property type="project" value="InterPro"/>
</dbReference>
<accession>A0A7D4E763</accession>
<reference evidence="6 7" key="1">
    <citation type="submission" date="2020-05" db="EMBL/GenBank/DDBJ databases">
        <title>FDA dAtabase for Regulatory Grade micrObial Sequences (FDA-ARGOS): Supporting development and validation of Infectious Disease Dx tests.</title>
        <authorList>
            <person name="Sproer C."/>
            <person name="Gronow S."/>
            <person name="Severitt S."/>
            <person name="Schroder I."/>
            <person name="Tallon L."/>
            <person name="Sadzewicz L."/>
            <person name="Zhao X."/>
            <person name="Vavikolanu K."/>
            <person name="Mehta A."/>
            <person name="Aluvathingal J."/>
            <person name="Nadendla S."/>
            <person name="Myers T."/>
            <person name="Yan Y."/>
            <person name="Sichtig H."/>
        </authorList>
    </citation>
    <scope>NUCLEOTIDE SEQUENCE [LARGE SCALE GENOMIC DNA]</scope>
    <source>
        <strain evidence="6 7">FDAARGOS_790</strain>
    </source>
</reference>
<organism evidence="6 7">
    <name type="scientific">Achromobacter pestifer</name>
    <dbReference type="NCBI Taxonomy" id="1353889"/>
    <lineage>
        <taxon>Bacteria</taxon>
        <taxon>Pseudomonadati</taxon>
        <taxon>Pseudomonadota</taxon>
        <taxon>Betaproteobacteria</taxon>
        <taxon>Burkholderiales</taxon>
        <taxon>Alcaligenaceae</taxon>
        <taxon>Achromobacter</taxon>
    </lineage>
</organism>
<name>A0A7D4E763_9BURK</name>
<evidence type="ECO:0000256" key="4">
    <source>
        <dbReference type="ARBA" id="ARBA00022840"/>
    </source>
</evidence>
<keyword evidence="4 6" id="KW-0067">ATP-binding</keyword>
<dbReference type="InterPro" id="IPR050093">
    <property type="entry name" value="ABC_SmlMolc_Importer"/>
</dbReference>
<dbReference type="KEGG" id="apes:FOC84_18290"/>
<dbReference type="GO" id="GO:0015697">
    <property type="term" value="P:quaternary ammonium group transport"/>
    <property type="evidence" value="ECO:0007669"/>
    <property type="project" value="UniProtKB-ARBA"/>
</dbReference>
<dbReference type="InterPro" id="IPR003593">
    <property type="entry name" value="AAA+_ATPase"/>
</dbReference>
<feature type="domain" description="ABC transporter" evidence="5">
    <location>
        <begin position="4"/>
        <end position="234"/>
    </location>
</feature>
<dbReference type="Gene3D" id="2.40.50.100">
    <property type="match status" value="1"/>
</dbReference>
<proteinExistence type="predicted"/>
<keyword evidence="3" id="KW-0547">Nucleotide-binding</keyword>
<dbReference type="PANTHER" id="PTHR42781:SF4">
    <property type="entry name" value="SPERMIDINE_PUTRESCINE IMPORT ATP-BINDING PROTEIN POTA"/>
    <property type="match status" value="1"/>
</dbReference>
<keyword evidence="2" id="KW-1003">Cell membrane</keyword>
<dbReference type="SUPFAM" id="SSF52540">
    <property type="entry name" value="P-loop containing nucleoside triphosphate hydrolases"/>
    <property type="match status" value="1"/>
</dbReference>
<sequence length="373" mass="40681">MTAITIAKLSKHYDGTAALRDLNLHVEQGEFLTILGPSGSGKSTTLALIAGLTLPSEGAILLGPRDVTRLPPAQRNIGLVFQSYALFPHLSVRENIAFPLRIRRNDAGAIDKKVKDVLALLRLDGLHNRRPGQLSGGQQQRVALARALVFQPDILLLDEPMGALDKQLREEVQVELRRLQRSLGTTTILVTHDQEEALSMSDRVMLLAEGMMQQVGSPQEIYSRPSNSFVAGFLGTANFLRGRLATADSKLILDLGKGERLVVHPSGLSQPPTDGDLVQAIVRPERTTLSAPSAGHTGLRGRVLEIVYLGQSIRYHVQTSQARPFIVAASDEKVRFAIGDQVVLSWPENAVWLLPEKQPAKLAHPPATVTHLH</sequence>
<dbReference type="InterPro" id="IPR013611">
    <property type="entry name" value="Transp-assoc_OB_typ2"/>
</dbReference>
<dbReference type="PROSITE" id="PS50893">
    <property type="entry name" value="ABC_TRANSPORTER_2"/>
    <property type="match status" value="1"/>
</dbReference>
<dbReference type="FunFam" id="3.40.50.300:FF:000425">
    <property type="entry name" value="Probable ABC transporter, ATP-binding subunit"/>
    <property type="match status" value="1"/>
</dbReference>
<dbReference type="RefSeq" id="WP_173145665.1">
    <property type="nucleotide sequence ID" value="NZ_CP053985.1"/>
</dbReference>
<dbReference type="Gene3D" id="3.40.50.300">
    <property type="entry name" value="P-loop containing nucleotide triphosphate hydrolases"/>
    <property type="match status" value="1"/>
</dbReference>
<dbReference type="AlphaFoldDB" id="A0A7D4E763"/>
<dbReference type="GO" id="GO:0005524">
    <property type="term" value="F:ATP binding"/>
    <property type="evidence" value="ECO:0007669"/>
    <property type="project" value="UniProtKB-KW"/>
</dbReference>
<dbReference type="GO" id="GO:0016887">
    <property type="term" value="F:ATP hydrolysis activity"/>
    <property type="evidence" value="ECO:0007669"/>
    <property type="project" value="InterPro"/>
</dbReference>
<dbReference type="InterPro" id="IPR017871">
    <property type="entry name" value="ABC_transporter-like_CS"/>
</dbReference>
<evidence type="ECO:0000313" key="7">
    <source>
        <dbReference type="Proteomes" id="UP000500970"/>
    </source>
</evidence>
<keyword evidence="1" id="KW-0813">Transport</keyword>
<evidence type="ECO:0000313" key="6">
    <source>
        <dbReference type="EMBL" id="QKH36786.1"/>
    </source>
</evidence>
<keyword evidence="2" id="KW-0472">Membrane</keyword>
<keyword evidence="7" id="KW-1185">Reference proteome</keyword>
<gene>
    <name evidence="6" type="ORF">FOC84_18290</name>
</gene>
<dbReference type="EMBL" id="CP053985">
    <property type="protein sequence ID" value="QKH36786.1"/>
    <property type="molecule type" value="Genomic_DNA"/>
</dbReference>
<dbReference type="PANTHER" id="PTHR42781">
    <property type="entry name" value="SPERMIDINE/PUTRESCINE IMPORT ATP-BINDING PROTEIN POTA"/>
    <property type="match status" value="1"/>
</dbReference>
<dbReference type="Proteomes" id="UP000500970">
    <property type="component" value="Chromosome"/>
</dbReference>
<evidence type="ECO:0000256" key="3">
    <source>
        <dbReference type="ARBA" id="ARBA00022741"/>
    </source>
</evidence>
<dbReference type="Pfam" id="PF00005">
    <property type="entry name" value="ABC_tran"/>
    <property type="match status" value="1"/>
</dbReference>